<proteinExistence type="predicted"/>
<dbReference type="GO" id="GO:0008270">
    <property type="term" value="F:zinc ion binding"/>
    <property type="evidence" value="ECO:0007669"/>
    <property type="project" value="UniProtKB-KW"/>
</dbReference>
<accession>A0A395GJQ0</accession>
<evidence type="ECO:0000256" key="4">
    <source>
        <dbReference type="PROSITE-ProRule" id="PRU00134"/>
    </source>
</evidence>
<dbReference type="SUPFAM" id="SSF144232">
    <property type="entry name" value="HIT/MYND zinc finger-like"/>
    <property type="match status" value="1"/>
</dbReference>
<dbReference type="PROSITE" id="PS01360">
    <property type="entry name" value="ZF_MYND_1"/>
    <property type="match status" value="1"/>
</dbReference>
<dbReference type="RefSeq" id="XP_025569596.1">
    <property type="nucleotide sequence ID" value="XM_025721082.1"/>
</dbReference>
<evidence type="ECO:0000256" key="1">
    <source>
        <dbReference type="ARBA" id="ARBA00022723"/>
    </source>
</evidence>
<dbReference type="Proteomes" id="UP000249402">
    <property type="component" value="Unassembled WGS sequence"/>
</dbReference>
<dbReference type="VEuPathDB" id="FungiDB:BO80DRAFT_439513"/>
<protein>
    <recommendedName>
        <fullName evidence="7">MYND-type domain-containing protein</fullName>
    </recommendedName>
</protein>
<keyword evidence="1" id="KW-0479">Metal-binding</keyword>
<dbReference type="AlphaFoldDB" id="A0A395GJQ0"/>
<name>A0A395GJQ0_9EURO</name>
<organism evidence="8 9">
    <name type="scientific">Aspergillus ibericus CBS 121593</name>
    <dbReference type="NCBI Taxonomy" id="1448316"/>
    <lineage>
        <taxon>Eukaryota</taxon>
        <taxon>Fungi</taxon>
        <taxon>Dikarya</taxon>
        <taxon>Ascomycota</taxon>
        <taxon>Pezizomycotina</taxon>
        <taxon>Eurotiomycetes</taxon>
        <taxon>Eurotiomycetidae</taxon>
        <taxon>Eurotiales</taxon>
        <taxon>Aspergillaceae</taxon>
        <taxon>Aspergillus</taxon>
        <taxon>Aspergillus subgen. Circumdati</taxon>
    </lineage>
</organism>
<dbReference type="GeneID" id="37225947"/>
<feature type="coiled-coil region" evidence="5">
    <location>
        <begin position="259"/>
        <end position="286"/>
    </location>
</feature>
<evidence type="ECO:0000256" key="2">
    <source>
        <dbReference type="ARBA" id="ARBA00022771"/>
    </source>
</evidence>
<dbReference type="EMBL" id="KZ824497">
    <property type="protein sequence ID" value="RAK95268.1"/>
    <property type="molecule type" value="Genomic_DNA"/>
</dbReference>
<evidence type="ECO:0000256" key="5">
    <source>
        <dbReference type="SAM" id="Coils"/>
    </source>
</evidence>
<keyword evidence="5" id="KW-0175">Coiled coil</keyword>
<keyword evidence="9" id="KW-1185">Reference proteome</keyword>
<keyword evidence="2 4" id="KW-0863">Zinc-finger</keyword>
<sequence>MTSQTLPSGCGICGKKDAHQVCPKCNVMPYCSPEHRILDHPSHGSVCHRISFYRDYYWSFEDDADPSEGSEEEESDSDDSGSDEDDHSDGIPPPLAMMDVLADLHHVESVTAQLLHSFDILGNCTYLAQSKHSRVAQNVPALMLRLGKDEDCYGFVKHAADLQQDWCRKGRRCCHRFWLQYSKTENALEPFDYTNHEFLDISHMVALTLLKVKLLLDLRKMDECAAIVGRRVPAEILLIIQSFVPLSPILCGNEKFVRIRARRQMINELDRQIEDLYQRVKGVHKNLWRFLVGWDADEVYLWKYDEWPFRCIMVENTSSWAETPGAIQFIEAKVLKESMDS</sequence>
<evidence type="ECO:0000259" key="7">
    <source>
        <dbReference type="PROSITE" id="PS50865"/>
    </source>
</evidence>
<dbReference type="PROSITE" id="PS50865">
    <property type="entry name" value="ZF_MYND_2"/>
    <property type="match status" value="1"/>
</dbReference>
<feature type="compositionally biased region" description="Acidic residues" evidence="6">
    <location>
        <begin position="63"/>
        <end position="87"/>
    </location>
</feature>
<gene>
    <name evidence="8" type="ORF">BO80DRAFT_439513</name>
</gene>
<evidence type="ECO:0000256" key="6">
    <source>
        <dbReference type="SAM" id="MobiDB-lite"/>
    </source>
</evidence>
<evidence type="ECO:0000313" key="8">
    <source>
        <dbReference type="EMBL" id="RAK95268.1"/>
    </source>
</evidence>
<dbReference type="OrthoDB" id="5952526at2759"/>
<feature type="domain" description="MYND-type" evidence="7">
    <location>
        <begin position="10"/>
        <end position="47"/>
    </location>
</feature>
<feature type="region of interest" description="Disordered" evidence="6">
    <location>
        <begin position="63"/>
        <end position="93"/>
    </location>
</feature>
<dbReference type="Gene3D" id="6.10.140.2220">
    <property type="match status" value="1"/>
</dbReference>
<reference evidence="8 9" key="1">
    <citation type="submission" date="2018-02" db="EMBL/GenBank/DDBJ databases">
        <title>The genomes of Aspergillus section Nigri reveals drivers in fungal speciation.</title>
        <authorList>
            <consortium name="DOE Joint Genome Institute"/>
            <person name="Vesth T.C."/>
            <person name="Nybo J."/>
            <person name="Theobald S."/>
            <person name="Brandl J."/>
            <person name="Frisvad J.C."/>
            <person name="Nielsen K.F."/>
            <person name="Lyhne E.K."/>
            <person name="Kogle M.E."/>
            <person name="Kuo A."/>
            <person name="Riley R."/>
            <person name="Clum A."/>
            <person name="Nolan M."/>
            <person name="Lipzen A."/>
            <person name="Salamov A."/>
            <person name="Henrissat B."/>
            <person name="Wiebenga A."/>
            <person name="De vries R.P."/>
            <person name="Grigoriev I.V."/>
            <person name="Mortensen U.H."/>
            <person name="Andersen M.R."/>
            <person name="Baker S.E."/>
        </authorList>
    </citation>
    <scope>NUCLEOTIDE SEQUENCE [LARGE SCALE GENOMIC DNA]</scope>
    <source>
        <strain evidence="8 9">CBS 121593</strain>
    </source>
</reference>
<evidence type="ECO:0000313" key="9">
    <source>
        <dbReference type="Proteomes" id="UP000249402"/>
    </source>
</evidence>
<keyword evidence="3" id="KW-0862">Zinc</keyword>
<dbReference type="Pfam" id="PF01753">
    <property type="entry name" value="zf-MYND"/>
    <property type="match status" value="1"/>
</dbReference>
<evidence type="ECO:0000256" key="3">
    <source>
        <dbReference type="ARBA" id="ARBA00022833"/>
    </source>
</evidence>
<dbReference type="InterPro" id="IPR002893">
    <property type="entry name" value="Znf_MYND"/>
</dbReference>